<reference evidence="2" key="1">
    <citation type="journal article" date="2019" name="Int. J. Syst. Evol. Microbiol.">
        <title>The Global Catalogue of Microorganisms (GCM) 10K type strain sequencing project: providing services to taxonomists for standard genome sequencing and annotation.</title>
        <authorList>
            <consortium name="The Broad Institute Genomics Platform"/>
            <consortium name="The Broad Institute Genome Sequencing Center for Infectious Disease"/>
            <person name="Wu L."/>
            <person name="Ma J."/>
        </authorList>
    </citation>
    <scope>NUCLEOTIDE SEQUENCE [LARGE SCALE GENOMIC DNA]</scope>
    <source>
        <strain evidence="2">CGMCC 4.7638</strain>
    </source>
</reference>
<sequence length="174" mass="18730">MPLIASCTVDDAFYGELNIHTNDTDGLVEVFGNLVPTVSIVRAPNATLNRFVPIGTREAGELTMTVGGRAANLHPGAGKWTRGSYRVDLKLAGKRYRFAPNSIATSQLIRDGRRIFEPSMDDEDGDFLVQWLVNRDDTEPADAAIGYALAVAFRTGAMGFLSLLINGAEMVGPG</sequence>
<protein>
    <submittedName>
        <fullName evidence="1">Uncharacterized protein</fullName>
    </submittedName>
</protein>
<gene>
    <name evidence="1" type="ORF">ACFSUT_07355</name>
</gene>
<evidence type="ECO:0000313" key="2">
    <source>
        <dbReference type="Proteomes" id="UP001597542"/>
    </source>
</evidence>
<evidence type="ECO:0000313" key="1">
    <source>
        <dbReference type="EMBL" id="MFD2480083.1"/>
    </source>
</evidence>
<proteinExistence type="predicted"/>
<dbReference type="EMBL" id="JBHUKQ010000006">
    <property type="protein sequence ID" value="MFD2480083.1"/>
    <property type="molecule type" value="Genomic_DNA"/>
</dbReference>
<comment type="caution">
    <text evidence="1">The sequence shown here is derived from an EMBL/GenBank/DDBJ whole genome shotgun (WGS) entry which is preliminary data.</text>
</comment>
<keyword evidence="2" id="KW-1185">Reference proteome</keyword>
<organism evidence="1 2">
    <name type="scientific">Amycolatopsis albidoflavus</name>
    <dbReference type="NCBI Taxonomy" id="102226"/>
    <lineage>
        <taxon>Bacteria</taxon>
        <taxon>Bacillati</taxon>
        <taxon>Actinomycetota</taxon>
        <taxon>Actinomycetes</taxon>
        <taxon>Pseudonocardiales</taxon>
        <taxon>Pseudonocardiaceae</taxon>
        <taxon>Amycolatopsis</taxon>
    </lineage>
</organism>
<name>A0ABW5HUD3_9PSEU</name>
<accession>A0ABW5HUD3</accession>
<dbReference type="Proteomes" id="UP001597542">
    <property type="component" value="Unassembled WGS sequence"/>
</dbReference>
<dbReference type="RefSeq" id="WP_344286634.1">
    <property type="nucleotide sequence ID" value="NZ_BAAAHV010000027.1"/>
</dbReference>